<sequence length="42" mass="4412">MSAITAPLGPLSLDPLSLDGFPLNPSSVEELLLSPCLGRSFR</sequence>
<reference evidence="1 2" key="1">
    <citation type="submission" date="2020-08" db="EMBL/GenBank/DDBJ databases">
        <title>Sequencing the genomes of 1000 actinobacteria strains.</title>
        <authorList>
            <person name="Klenk H.-P."/>
        </authorList>
    </citation>
    <scope>NUCLEOTIDE SEQUENCE [LARGE SCALE GENOMIC DNA]</scope>
    <source>
        <strain evidence="1 2">DSM 20419</strain>
    </source>
</reference>
<evidence type="ECO:0000313" key="2">
    <source>
        <dbReference type="Proteomes" id="UP000545286"/>
    </source>
</evidence>
<evidence type="ECO:0000313" key="1">
    <source>
        <dbReference type="EMBL" id="MBB2956423.1"/>
    </source>
</evidence>
<dbReference type="EMBL" id="JACHWJ010000001">
    <property type="protein sequence ID" value="MBB2956423.1"/>
    <property type="molecule type" value="Genomic_DNA"/>
</dbReference>
<name>A0A7W4UL56_9MICO</name>
<keyword evidence="2" id="KW-1185">Reference proteome</keyword>
<gene>
    <name evidence="1" type="ORF">FHX72_000535</name>
</gene>
<comment type="caution">
    <text evidence="1">The sequence shown here is derived from an EMBL/GenBank/DDBJ whole genome shotgun (WGS) entry which is preliminary data.</text>
</comment>
<protein>
    <submittedName>
        <fullName evidence="1">Uncharacterized protein</fullName>
    </submittedName>
</protein>
<proteinExistence type="predicted"/>
<dbReference type="AlphaFoldDB" id="A0A7W4UL56"/>
<dbReference type="Proteomes" id="UP000545286">
    <property type="component" value="Unassembled WGS sequence"/>
</dbReference>
<organism evidence="1 2">
    <name type="scientific">Pseudoclavibacter helvolus</name>
    <dbReference type="NCBI Taxonomy" id="255205"/>
    <lineage>
        <taxon>Bacteria</taxon>
        <taxon>Bacillati</taxon>
        <taxon>Actinomycetota</taxon>
        <taxon>Actinomycetes</taxon>
        <taxon>Micrococcales</taxon>
        <taxon>Microbacteriaceae</taxon>
        <taxon>Pseudoclavibacter</taxon>
    </lineage>
</organism>
<accession>A0A7W4UL56</accession>